<proteinExistence type="predicted"/>
<organism evidence="1 2">
    <name type="scientific">Candidatus Thiomargarita nelsonii</name>
    <dbReference type="NCBI Taxonomy" id="1003181"/>
    <lineage>
        <taxon>Bacteria</taxon>
        <taxon>Pseudomonadati</taxon>
        <taxon>Pseudomonadota</taxon>
        <taxon>Gammaproteobacteria</taxon>
        <taxon>Thiotrichales</taxon>
        <taxon>Thiotrichaceae</taxon>
        <taxon>Thiomargarita</taxon>
    </lineage>
</organism>
<keyword evidence="2" id="KW-1185">Reference proteome</keyword>
<protein>
    <submittedName>
        <fullName evidence="1">Uncharacterized protein</fullName>
    </submittedName>
</protein>
<dbReference type="AlphaFoldDB" id="A0A176RYV1"/>
<evidence type="ECO:0000313" key="1">
    <source>
        <dbReference type="EMBL" id="OAD20971.1"/>
    </source>
</evidence>
<name>A0A176RYV1_9GAMM</name>
<gene>
    <name evidence="1" type="ORF">THIOM_003286</name>
</gene>
<evidence type="ECO:0000313" key="2">
    <source>
        <dbReference type="Proteomes" id="UP000076962"/>
    </source>
</evidence>
<comment type="caution">
    <text evidence="1">The sequence shown here is derived from an EMBL/GenBank/DDBJ whole genome shotgun (WGS) entry which is preliminary data.</text>
</comment>
<dbReference type="Proteomes" id="UP000076962">
    <property type="component" value="Unassembled WGS sequence"/>
</dbReference>
<dbReference type="EMBL" id="LUTY01001967">
    <property type="protein sequence ID" value="OAD20971.1"/>
    <property type="molecule type" value="Genomic_DNA"/>
</dbReference>
<reference evidence="1 2" key="1">
    <citation type="submission" date="2016-05" db="EMBL/GenBank/DDBJ databases">
        <title>Single-cell genome of chain-forming Candidatus Thiomargarita nelsonii and comparison to other large sulfur-oxidizing bacteria.</title>
        <authorList>
            <person name="Winkel M."/>
            <person name="Salman V."/>
            <person name="Woyke T."/>
            <person name="Schulz-Vogt H."/>
            <person name="Richter M."/>
            <person name="Flood B."/>
            <person name="Bailey J."/>
            <person name="Amann R."/>
            <person name="Mussmann M."/>
        </authorList>
    </citation>
    <scope>NUCLEOTIDE SEQUENCE [LARGE SCALE GENOMIC DNA]</scope>
    <source>
        <strain evidence="1 2">THI036</strain>
    </source>
</reference>
<accession>A0A176RYV1</accession>
<sequence length="56" mass="6649">MRVVLVMDVEKTTAKPKKNLHEVLQRTRGAWGKGKTLDEIDAEIHTMRSEWERKWD</sequence>